<dbReference type="InterPro" id="IPR004045">
    <property type="entry name" value="Glutathione_S-Trfase_N"/>
</dbReference>
<dbReference type="PANTHER" id="PTHR43917">
    <property type="match status" value="1"/>
</dbReference>
<organism evidence="7 8">
    <name type="scientific">Aplysia californica</name>
    <name type="common">California sea hare</name>
    <dbReference type="NCBI Taxonomy" id="6500"/>
    <lineage>
        <taxon>Eukaryota</taxon>
        <taxon>Metazoa</taxon>
        <taxon>Spiralia</taxon>
        <taxon>Lophotrochozoa</taxon>
        <taxon>Mollusca</taxon>
        <taxon>Gastropoda</taxon>
        <taxon>Heterobranchia</taxon>
        <taxon>Euthyneura</taxon>
        <taxon>Tectipleura</taxon>
        <taxon>Aplysiida</taxon>
        <taxon>Aplysioidea</taxon>
        <taxon>Aplysiidae</taxon>
        <taxon>Aplysia</taxon>
    </lineage>
</organism>
<dbReference type="Gene3D" id="1.20.1050.10">
    <property type="match status" value="1"/>
</dbReference>
<evidence type="ECO:0000256" key="2">
    <source>
        <dbReference type="ARBA" id="ARBA00009899"/>
    </source>
</evidence>
<dbReference type="InterPro" id="IPR036249">
    <property type="entry name" value="Thioredoxin-like_sf"/>
</dbReference>
<evidence type="ECO:0000259" key="5">
    <source>
        <dbReference type="PROSITE" id="PS50404"/>
    </source>
</evidence>
<dbReference type="PROSITE" id="PS50404">
    <property type="entry name" value="GST_NTER"/>
    <property type="match status" value="1"/>
</dbReference>
<dbReference type="InterPro" id="IPR040075">
    <property type="entry name" value="GST_N_Theta"/>
</dbReference>
<name>A0ABM0JAR3_APLCA</name>
<evidence type="ECO:0000256" key="3">
    <source>
        <dbReference type="ARBA" id="ARBA00022490"/>
    </source>
</evidence>
<dbReference type="InterPro" id="IPR036282">
    <property type="entry name" value="Glutathione-S-Trfase_C_sf"/>
</dbReference>
<dbReference type="Proteomes" id="UP000694888">
    <property type="component" value="Unplaced"/>
</dbReference>
<evidence type="ECO:0000256" key="1">
    <source>
        <dbReference type="ARBA" id="ARBA00004496"/>
    </source>
</evidence>
<dbReference type="Gene3D" id="3.40.30.10">
    <property type="entry name" value="Glutaredoxin"/>
    <property type="match status" value="1"/>
</dbReference>
<dbReference type="SUPFAM" id="SSF52833">
    <property type="entry name" value="Thioredoxin-like"/>
    <property type="match status" value="1"/>
</dbReference>
<dbReference type="InterPro" id="IPR040077">
    <property type="entry name" value="GST_C_Theta"/>
</dbReference>
<keyword evidence="7" id="KW-1185">Reference proteome</keyword>
<dbReference type="SFLD" id="SFLDG00358">
    <property type="entry name" value="Main_(cytGST)"/>
    <property type="match status" value="1"/>
</dbReference>
<feature type="domain" description="GST C-terminal" evidence="6">
    <location>
        <begin position="89"/>
        <end position="223"/>
    </location>
</feature>
<dbReference type="SUPFAM" id="SSF47616">
    <property type="entry name" value="GST C-terminal domain-like"/>
    <property type="match status" value="1"/>
</dbReference>
<evidence type="ECO:0000313" key="7">
    <source>
        <dbReference type="Proteomes" id="UP000694888"/>
    </source>
</evidence>
<feature type="domain" description="GST N-terminal" evidence="5">
    <location>
        <begin position="1"/>
        <end position="82"/>
    </location>
</feature>
<dbReference type="InterPro" id="IPR010987">
    <property type="entry name" value="Glutathione-S-Trfase_C-like"/>
</dbReference>
<comment type="similarity">
    <text evidence="2">Belongs to the GST superfamily. Theta family.</text>
</comment>
<gene>
    <name evidence="8" type="primary">LOC101848706</name>
</gene>
<proteinExistence type="inferred from homology"/>
<dbReference type="RefSeq" id="XP_005089374.1">
    <property type="nucleotide sequence ID" value="XM_005089317.3"/>
</dbReference>
<sequence length="230" mass="27102">MPLKYYYDLLSQPSRAVYLFLTYNKVPFEAKPVALRKNEHYSAEFKKINPFSLVPAIDDDGFCLTESTAIAKYVIQKFNLPDHWFPQKDIKKQARVEEYLHWHHFNTRALCANLFRNLLILPRATGKKADPEDIEKQRQRILKIVIPAFENYFLKDRPYLAGNEISLADLFGSAELLQLKACNEEYLYEQSPIVKAWLERVRKETNPYFDESNKLIYRTGENFQNIISKL</sequence>
<dbReference type="PANTHER" id="PTHR43917:SF8">
    <property type="entry name" value="GH16740P-RELATED"/>
    <property type="match status" value="1"/>
</dbReference>
<evidence type="ECO:0000256" key="4">
    <source>
        <dbReference type="ARBA" id="ARBA00047960"/>
    </source>
</evidence>
<dbReference type="InterPro" id="IPR040079">
    <property type="entry name" value="Glutathione_S-Trfase"/>
</dbReference>
<dbReference type="SFLD" id="SFLDS00019">
    <property type="entry name" value="Glutathione_Transferase_(cytos"/>
    <property type="match status" value="1"/>
</dbReference>
<dbReference type="PROSITE" id="PS50405">
    <property type="entry name" value="GST_CTER"/>
    <property type="match status" value="1"/>
</dbReference>
<dbReference type="Pfam" id="PF00043">
    <property type="entry name" value="GST_C"/>
    <property type="match status" value="1"/>
</dbReference>
<keyword evidence="3" id="KW-0963">Cytoplasm</keyword>
<comment type="subcellular location">
    <subcellularLocation>
        <location evidence="1">Cytoplasm</location>
    </subcellularLocation>
</comment>
<dbReference type="Pfam" id="PF02798">
    <property type="entry name" value="GST_N"/>
    <property type="match status" value="1"/>
</dbReference>
<evidence type="ECO:0000259" key="6">
    <source>
        <dbReference type="PROSITE" id="PS50405"/>
    </source>
</evidence>
<protein>
    <submittedName>
        <fullName evidence="8">Glutathione S-transferase theta-1</fullName>
    </submittedName>
</protein>
<dbReference type="CDD" id="cd03183">
    <property type="entry name" value="GST_C_Theta"/>
    <property type="match status" value="1"/>
</dbReference>
<reference evidence="8" key="1">
    <citation type="submission" date="2025-08" db="UniProtKB">
        <authorList>
            <consortium name="RefSeq"/>
        </authorList>
    </citation>
    <scope>IDENTIFICATION</scope>
</reference>
<dbReference type="CDD" id="cd03050">
    <property type="entry name" value="GST_N_Theta"/>
    <property type="match status" value="1"/>
</dbReference>
<dbReference type="GeneID" id="101848706"/>
<evidence type="ECO:0000313" key="8">
    <source>
        <dbReference type="RefSeq" id="XP_005089374.1"/>
    </source>
</evidence>
<accession>A0ABM0JAR3</accession>
<comment type="catalytic activity">
    <reaction evidence="4">
        <text>RX + glutathione = an S-substituted glutathione + a halide anion + H(+)</text>
        <dbReference type="Rhea" id="RHEA:16437"/>
        <dbReference type="ChEBI" id="CHEBI:15378"/>
        <dbReference type="ChEBI" id="CHEBI:16042"/>
        <dbReference type="ChEBI" id="CHEBI:17792"/>
        <dbReference type="ChEBI" id="CHEBI:57925"/>
        <dbReference type="ChEBI" id="CHEBI:90779"/>
        <dbReference type="EC" id="2.5.1.18"/>
    </reaction>
</comment>
<dbReference type="InterPro" id="IPR004046">
    <property type="entry name" value="GST_C"/>
</dbReference>
<dbReference type="InterPro" id="IPR051369">
    <property type="entry name" value="GST_Theta"/>
</dbReference>